<dbReference type="EMBL" id="CP022132">
    <property type="protein sequence ID" value="ASG69034.1"/>
    <property type="molecule type" value="Genomic_DNA"/>
</dbReference>
<protein>
    <submittedName>
        <fullName evidence="1">Uncharacterized protein</fullName>
    </submittedName>
</protein>
<proteinExistence type="predicted"/>
<dbReference type="RefSeq" id="WP_088773477.1">
    <property type="nucleotide sequence ID" value="NZ_AP023082.1"/>
</dbReference>
<sequence>MKLERALFSVSLIVIFGLCYASYIVKDDGKNINVTNKQANLIDDIEMQEGEALSQNQIINIINANSSYSLK</sequence>
<evidence type="ECO:0000313" key="2">
    <source>
        <dbReference type="Proteomes" id="UP000249910"/>
    </source>
</evidence>
<evidence type="ECO:0000313" key="1">
    <source>
        <dbReference type="EMBL" id="ASG69034.1"/>
    </source>
</evidence>
<organism evidence="1 2">
    <name type="scientific">Francisella halioticida</name>
    <dbReference type="NCBI Taxonomy" id="549298"/>
    <lineage>
        <taxon>Bacteria</taxon>
        <taxon>Pseudomonadati</taxon>
        <taxon>Pseudomonadota</taxon>
        <taxon>Gammaproteobacteria</taxon>
        <taxon>Thiotrichales</taxon>
        <taxon>Francisellaceae</taxon>
        <taxon>Francisella</taxon>
    </lineage>
</organism>
<keyword evidence="2" id="KW-1185">Reference proteome</keyword>
<reference evidence="1 2" key="1">
    <citation type="submission" date="2017-06" db="EMBL/GenBank/DDBJ databases">
        <title>Complete genome of Francisella halioticida.</title>
        <authorList>
            <person name="Sjodin A."/>
        </authorList>
    </citation>
    <scope>NUCLEOTIDE SEQUENCE [LARGE SCALE GENOMIC DNA]</scope>
    <source>
        <strain evidence="1 2">DSM 23729</strain>
    </source>
</reference>
<gene>
    <name evidence="1" type="ORF">CDV26_07760</name>
</gene>
<name>A0ABM6M1X9_9GAMM</name>
<accession>A0ABM6M1X9</accession>
<dbReference type="Proteomes" id="UP000249910">
    <property type="component" value="Chromosome"/>
</dbReference>